<dbReference type="Proteomes" id="UP000005561">
    <property type="component" value="Unassembled WGS sequence"/>
</dbReference>
<protein>
    <recommendedName>
        <fullName evidence="5">Lipoprotein</fullName>
    </recommendedName>
</protein>
<feature type="signal peptide" evidence="2">
    <location>
        <begin position="1"/>
        <end position="22"/>
    </location>
</feature>
<keyword evidence="2" id="KW-0732">Signal</keyword>
<organism evidence="3 4">
    <name type="scientific">Marvinbryantia formatexigens DSM 14469</name>
    <dbReference type="NCBI Taxonomy" id="478749"/>
    <lineage>
        <taxon>Bacteria</taxon>
        <taxon>Bacillati</taxon>
        <taxon>Bacillota</taxon>
        <taxon>Clostridia</taxon>
        <taxon>Lachnospirales</taxon>
        <taxon>Lachnospiraceae</taxon>
        <taxon>Marvinbryantia</taxon>
    </lineage>
</organism>
<evidence type="ECO:0000313" key="3">
    <source>
        <dbReference type="EMBL" id="EET59011.1"/>
    </source>
</evidence>
<evidence type="ECO:0000256" key="2">
    <source>
        <dbReference type="SAM" id="SignalP"/>
    </source>
</evidence>
<sequence length="261" mass="28904">MKKYLSIILAILLVMSALTGCAGKNNPTKQDNALNTTTTDPETAPVSESSNSLSVSNTSAAYEKLIAYKTDNYSQQSVADFNNLLLDNNDFLELLEAHSDVMAAISPNDDNYDFIMLTLNASLNEIYYEQVEKNTVFSLSGYLDKKEQPMNVEPLPDETSLSTEEQSYNFLFYALYSINYTLPDPAAITVAERDSILKAFRAEMQQYVDGLSVNEIVDSNIKTLLSDKATELANSMSSEKISLSYEISSIEIHNAGTEITQ</sequence>
<feature type="compositionally biased region" description="Polar residues" evidence="1">
    <location>
        <begin position="25"/>
        <end position="41"/>
    </location>
</feature>
<dbReference type="PROSITE" id="PS51257">
    <property type="entry name" value="PROKAR_LIPOPROTEIN"/>
    <property type="match status" value="1"/>
</dbReference>
<proteinExistence type="predicted"/>
<dbReference type="RefSeq" id="WP_006863683.1">
    <property type="nucleotide sequence ID" value="NZ_ACCL02000022.1"/>
</dbReference>
<name>C6LJT3_9FIRM</name>
<feature type="chain" id="PRO_5002968493" description="Lipoprotein" evidence="2">
    <location>
        <begin position="23"/>
        <end position="261"/>
    </location>
</feature>
<accession>C6LJT3</accession>
<evidence type="ECO:0008006" key="5">
    <source>
        <dbReference type="Google" id="ProtNLM"/>
    </source>
</evidence>
<reference evidence="3" key="1">
    <citation type="submission" date="2009-07" db="EMBL/GenBank/DDBJ databases">
        <authorList>
            <person name="Weinstock G."/>
            <person name="Sodergren E."/>
            <person name="Clifton S."/>
            <person name="Fulton L."/>
            <person name="Fulton B."/>
            <person name="Courtney L."/>
            <person name="Fronick C."/>
            <person name="Harrison M."/>
            <person name="Strong C."/>
            <person name="Farmer C."/>
            <person name="Delahaunty K."/>
            <person name="Markovic C."/>
            <person name="Hall O."/>
            <person name="Minx P."/>
            <person name="Tomlinson C."/>
            <person name="Mitreva M."/>
            <person name="Nelson J."/>
            <person name="Hou S."/>
            <person name="Wollam A."/>
            <person name="Pepin K.H."/>
            <person name="Johnson M."/>
            <person name="Bhonagiri V."/>
            <person name="Nash W.E."/>
            <person name="Warren W."/>
            <person name="Chinwalla A."/>
            <person name="Mardis E.R."/>
            <person name="Wilson R.K."/>
        </authorList>
    </citation>
    <scope>NUCLEOTIDE SEQUENCE [LARGE SCALE GENOMIC DNA]</scope>
    <source>
        <strain evidence="3">DSM 14469</strain>
    </source>
</reference>
<gene>
    <name evidence="3" type="ORF">BRYFOR_08920</name>
</gene>
<dbReference type="eggNOG" id="ENOG5031AGH">
    <property type="taxonomic scope" value="Bacteria"/>
</dbReference>
<dbReference type="STRING" id="168384.SAMN05660368_03408"/>
<dbReference type="EMBL" id="ACCL02000022">
    <property type="protein sequence ID" value="EET59011.1"/>
    <property type="molecule type" value="Genomic_DNA"/>
</dbReference>
<comment type="caution">
    <text evidence="3">The sequence shown here is derived from an EMBL/GenBank/DDBJ whole genome shotgun (WGS) entry which is preliminary data.</text>
</comment>
<evidence type="ECO:0000256" key="1">
    <source>
        <dbReference type="SAM" id="MobiDB-lite"/>
    </source>
</evidence>
<dbReference type="OrthoDB" id="2079930at2"/>
<keyword evidence="4" id="KW-1185">Reference proteome</keyword>
<feature type="region of interest" description="Disordered" evidence="1">
    <location>
        <begin position="25"/>
        <end position="52"/>
    </location>
</feature>
<dbReference type="AlphaFoldDB" id="C6LJT3"/>
<evidence type="ECO:0000313" key="4">
    <source>
        <dbReference type="Proteomes" id="UP000005561"/>
    </source>
</evidence>